<evidence type="ECO:0000313" key="1">
    <source>
        <dbReference type="EMBL" id="GBP12986.1"/>
    </source>
</evidence>
<gene>
    <name evidence="1" type="ORF">EVAR_79322_1</name>
</gene>
<dbReference type="EMBL" id="BGZK01000054">
    <property type="protein sequence ID" value="GBP12986.1"/>
    <property type="molecule type" value="Genomic_DNA"/>
</dbReference>
<comment type="caution">
    <text evidence="1">The sequence shown here is derived from an EMBL/GenBank/DDBJ whole genome shotgun (WGS) entry which is preliminary data.</text>
</comment>
<dbReference type="AlphaFoldDB" id="A0A4C1TFK2"/>
<organism evidence="1 2">
    <name type="scientific">Eumeta variegata</name>
    <name type="common">Bagworm moth</name>
    <name type="synonym">Eumeta japonica</name>
    <dbReference type="NCBI Taxonomy" id="151549"/>
    <lineage>
        <taxon>Eukaryota</taxon>
        <taxon>Metazoa</taxon>
        <taxon>Ecdysozoa</taxon>
        <taxon>Arthropoda</taxon>
        <taxon>Hexapoda</taxon>
        <taxon>Insecta</taxon>
        <taxon>Pterygota</taxon>
        <taxon>Neoptera</taxon>
        <taxon>Endopterygota</taxon>
        <taxon>Lepidoptera</taxon>
        <taxon>Glossata</taxon>
        <taxon>Ditrysia</taxon>
        <taxon>Tineoidea</taxon>
        <taxon>Psychidae</taxon>
        <taxon>Oiketicinae</taxon>
        <taxon>Eumeta</taxon>
    </lineage>
</organism>
<keyword evidence="2" id="KW-1185">Reference proteome</keyword>
<accession>A0A4C1TFK2</accession>
<name>A0A4C1TFK2_EUMVA</name>
<reference evidence="1 2" key="1">
    <citation type="journal article" date="2019" name="Commun. Biol.">
        <title>The bagworm genome reveals a unique fibroin gene that provides high tensile strength.</title>
        <authorList>
            <person name="Kono N."/>
            <person name="Nakamura H."/>
            <person name="Ohtoshi R."/>
            <person name="Tomita M."/>
            <person name="Numata K."/>
            <person name="Arakawa K."/>
        </authorList>
    </citation>
    <scope>NUCLEOTIDE SEQUENCE [LARGE SCALE GENOMIC DNA]</scope>
</reference>
<dbReference type="Proteomes" id="UP000299102">
    <property type="component" value="Unassembled WGS sequence"/>
</dbReference>
<protein>
    <submittedName>
        <fullName evidence="1">Uncharacterized protein</fullName>
    </submittedName>
</protein>
<proteinExistence type="predicted"/>
<evidence type="ECO:0000313" key="2">
    <source>
        <dbReference type="Proteomes" id="UP000299102"/>
    </source>
</evidence>
<sequence>MSRGRRRTDRQRTVGRETGGHRRPLTIVINAVTTSRANGLICLSNLFLCALAQFGSDQGSARIGNYSGGKRCRFDHYVTHSAESKRRINERVVESITTHQDRSFKPSISVAPVILRRSVDTFAPQPPATATTAAQSAFFQMFSNDESKDRGESFLLKNKSPASPKTSEVSNRCSNSGRRNIFFSWEGLIWFIQVQYNDARNCRCRIVCE</sequence>